<organism evidence="1 2">
    <name type="scientific">Hyalomma asiaticum</name>
    <name type="common">Tick</name>
    <dbReference type="NCBI Taxonomy" id="266040"/>
    <lineage>
        <taxon>Eukaryota</taxon>
        <taxon>Metazoa</taxon>
        <taxon>Ecdysozoa</taxon>
        <taxon>Arthropoda</taxon>
        <taxon>Chelicerata</taxon>
        <taxon>Arachnida</taxon>
        <taxon>Acari</taxon>
        <taxon>Parasitiformes</taxon>
        <taxon>Ixodida</taxon>
        <taxon>Ixodoidea</taxon>
        <taxon>Ixodidae</taxon>
        <taxon>Hyalomminae</taxon>
        <taxon>Hyalomma</taxon>
    </lineage>
</organism>
<protein>
    <submittedName>
        <fullName evidence="1">Uncharacterized protein</fullName>
    </submittedName>
</protein>
<name>A0ACB7T682_HYAAI</name>
<dbReference type="Proteomes" id="UP000821845">
    <property type="component" value="Chromosome 10"/>
</dbReference>
<gene>
    <name evidence="1" type="ORF">HPB50_008984</name>
</gene>
<reference evidence="1" key="1">
    <citation type="submission" date="2020-05" db="EMBL/GenBank/DDBJ databases">
        <title>Large-scale comparative analyses of tick genomes elucidate their genetic diversity and vector capacities.</title>
        <authorList>
            <person name="Jia N."/>
            <person name="Wang J."/>
            <person name="Shi W."/>
            <person name="Du L."/>
            <person name="Sun Y."/>
            <person name="Zhan W."/>
            <person name="Jiang J."/>
            <person name="Wang Q."/>
            <person name="Zhang B."/>
            <person name="Ji P."/>
            <person name="Sakyi L.B."/>
            <person name="Cui X."/>
            <person name="Yuan T."/>
            <person name="Jiang B."/>
            <person name="Yang W."/>
            <person name="Lam T.T.-Y."/>
            <person name="Chang Q."/>
            <person name="Ding S."/>
            <person name="Wang X."/>
            <person name="Zhu J."/>
            <person name="Ruan X."/>
            <person name="Zhao L."/>
            <person name="Wei J."/>
            <person name="Que T."/>
            <person name="Du C."/>
            <person name="Cheng J."/>
            <person name="Dai P."/>
            <person name="Han X."/>
            <person name="Huang E."/>
            <person name="Gao Y."/>
            <person name="Liu J."/>
            <person name="Shao H."/>
            <person name="Ye R."/>
            <person name="Li L."/>
            <person name="Wei W."/>
            <person name="Wang X."/>
            <person name="Wang C."/>
            <person name="Yang T."/>
            <person name="Huo Q."/>
            <person name="Li W."/>
            <person name="Guo W."/>
            <person name="Chen H."/>
            <person name="Zhou L."/>
            <person name="Ni X."/>
            <person name="Tian J."/>
            <person name="Zhou Y."/>
            <person name="Sheng Y."/>
            <person name="Liu T."/>
            <person name="Pan Y."/>
            <person name="Xia L."/>
            <person name="Li J."/>
            <person name="Zhao F."/>
            <person name="Cao W."/>
        </authorList>
    </citation>
    <scope>NUCLEOTIDE SEQUENCE</scope>
    <source>
        <strain evidence="1">Hyas-2018</strain>
    </source>
</reference>
<evidence type="ECO:0000313" key="1">
    <source>
        <dbReference type="EMBL" id="KAH6942661.1"/>
    </source>
</evidence>
<keyword evidence="2" id="KW-1185">Reference proteome</keyword>
<comment type="caution">
    <text evidence="1">The sequence shown here is derived from an EMBL/GenBank/DDBJ whole genome shotgun (WGS) entry which is preliminary data.</text>
</comment>
<evidence type="ECO:0000313" key="2">
    <source>
        <dbReference type="Proteomes" id="UP000821845"/>
    </source>
</evidence>
<dbReference type="EMBL" id="CM023490">
    <property type="protein sequence ID" value="KAH6942661.1"/>
    <property type="molecule type" value="Genomic_DNA"/>
</dbReference>
<accession>A0ACB7T682</accession>
<sequence>MHSRPAADTRPFRIPAPRASSMAPEHDIEDSHVPQLESCDLDRDRSLLLDFSLAASSDSPGVGLPLCLGLRDRERDRESSRPSSRGLREALRMRESPFTVGLWLPSLGSLSLRLRLRLL</sequence>
<proteinExistence type="predicted"/>